<evidence type="ECO:0000313" key="3">
    <source>
        <dbReference type="Proteomes" id="UP000306147"/>
    </source>
</evidence>
<comment type="caution">
    <text evidence="2">The sequence shown here is derived from an EMBL/GenBank/DDBJ whole genome shotgun (WGS) entry which is preliminary data.</text>
</comment>
<sequence>MIARRAAAGRAPIAMAHILKPGVSFCHVAGRTVFLDLRADRYFCLSPDAERSFQRLAAAGPSAPEDAKILEGLEQQGLLRAGDAHAEPRACPDVAEARSSLLDAAPIPVRPIPILLAGIALLQAPLRLRLFGLHAAITRLQRQKARLQPARAEQERLAHTAAAFARLRTVITTHDQCLPRSIAVAERLFAAGVRADLVLAVKLQPFAAHAWVQWLDLVVNDRVDAVRDFSPILVV</sequence>
<gene>
    <name evidence="2" type="ORF">E5A73_01375</name>
</gene>
<dbReference type="Pfam" id="PF13471">
    <property type="entry name" value="Transglut_core3"/>
    <property type="match status" value="1"/>
</dbReference>
<dbReference type="OrthoDB" id="119963at2"/>
<dbReference type="NCBIfam" id="NF033537">
    <property type="entry name" value="lasso_biosyn_B2"/>
    <property type="match status" value="1"/>
</dbReference>
<proteinExistence type="predicted"/>
<dbReference type="AlphaFoldDB" id="A0A4S1XI72"/>
<organism evidence="2 3">
    <name type="scientific">Sphingomonas gei</name>
    <dbReference type="NCBI Taxonomy" id="1395960"/>
    <lineage>
        <taxon>Bacteria</taxon>
        <taxon>Pseudomonadati</taxon>
        <taxon>Pseudomonadota</taxon>
        <taxon>Alphaproteobacteria</taxon>
        <taxon>Sphingomonadales</taxon>
        <taxon>Sphingomonadaceae</taxon>
        <taxon>Sphingomonas</taxon>
    </lineage>
</organism>
<dbReference type="Proteomes" id="UP000306147">
    <property type="component" value="Unassembled WGS sequence"/>
</dbReference>
<accession>A0A4S1XI72</accession>
<dbReference type="InterPro" id="IPR053521">
    <property type="entry name" value="McjB-like"/>
</dbReference>
<keyword evidence="3" id="KW-1185">Reference proteome</keyword>
<dbReference type="EMBL" id="SRXT01000001">
    <property type="protein sequence ID" value="TGX55808.1"/>
    <property type="molecule type" value="Genomic_DNA"/>
</dbReference>
<name>A0A4S1XI72_9SPHN</name>
<reference evidence="2 3" key="1">
    <citation type="submission" date="2019-04" db="EMBL/GenBank/DDBJ databases">
        <title>Sphingomonas psychrotolerans sp. nov., isolated from soil in the Tianshan Mountains, Xinjiang, China.</title>
        <authorList>
            <person name="Luo Y."/>
            <person name="Sheng H."/>
        </authorList>
    </citation>
    <scope>NUCLEOTIDE SEQUENCE [LARGE SCALE GENOMIC DNA]</scope>
    <source>
        <strain evidence="2 3">ZFGT-11</strain>
    </source>
</reference>
<evidence type="ECO:0000313" key="2">
    <source>
        <dbReference type="EMBL" id="TGX55808.1"/>
    </source>
</evidence>
<dbReference type="InterPro" id="IPR032708">
    <property type="entry name" value="McjB_C"/>
</dbReference>
<feature type="domain" description="Microcin J25-processing protein McjB C-terminal" evidence="1">
    <location>
        <begin position="120"/>
        <end position="233"/>
    </location>
</feature>
<protein>
    <submittedName>
        <fullName evidence="2">Lasso peptide biosynthesis B2 protein</fullName>
    </submittedName>
</protein>
<evidence type="ECO:0000259" key="1">
    <source>
        <dbReference type="Pfam" id="PF13471"/>
    </source>
</evidence>